<dbReference type="PANTHER" id="PTHR36183">
    <property type="entry name" value="BETA-GLUCURONIDASE"/>
    <property type="match status" value="1"/>
</dbReference>
<dbReference type="Proteomes" id="UP001296104">
    <property type="component" value="Unassembled WGS sequence"/>
</dbReference>
<comment type="caution">
    <text evidence="2">The sequence shown here is derived from an EMBL/GenBank/DDBJ whole genome shotgun (WGS) entry which is preliminary data.</text>
</comment>
<reference evidence="2" key="1">
    <citation type="submission" date="2023-11" db="EMBL/GenBank/DDBJ databases">
        <authorList>
            <person name="Alioto T."/>
            <person name="Alioto T."/>
            <person name="Gomez Garrido J."/>
        </authorList>
    </citation>
    <scope>NUCLEOTIDE SEQUENCE</scope>
</reference>
<dbReference type="Gene3D" id="3.20.20.80">
    <property type="entry name" value="Glycosidases"/>
    <property type="match status" value="1"/>
</dbReference>
<evidence type="ECO:0000259" key="1">
    <source>
        <dbReference type="Pfam" id="PF16862"/>
    </source>
</evidence>
<dbReference type="InterPro" id="IPR017853">
    <property type="entry name" value="GH"/>
</dbReference>
<protein>
    <recommendedName>
        <fullName evidence="1">Beta-glucuronidase C-terminal domain-containing protein</fullName>
    </recommendedName>
</protein>
<dbReference type="EMBL" id="CAVMBE010000001">
    <property type="protein sequence ID" value="CAK3766043.1"/>
    <property type="molecule type" value="Genomic_DNA"/>
</dbReference>
<dbReference type="InterPro" id="IPR052974">
    <property type="entry name" value="GH79_Enzymes"/>
</dbReference>
<dbReference type="Pfam" id="PF16862">
    <property type="entry name" value="Glyco_hydro_79C"/>
    <property type="match status" value="1"/>
</dbReference>
<evidence type="ECO:0000313" key="2">
    <source>
        <dbReference type="EMBL" id="CAK3766043.1"/>
    </source>
</evidence>
<dbReference type="SUPFAM" id="SSF51445">
    <property type="entry name" value="(Trans)glycosidases"/>
    <property type="match status" value="1"/>
</dbReference>
<dbReference type="InterPro" id="IPR031728">
    <property type="entry name" value="GlcAase_C"/>
</dbReference>
<sequence length="528" mass="57111">MAQVRLSATLGSRALQVFAMWSALLLLPLGATFSYQAPLLEERQQTIAFSAPSTVPSSASDVVGKDYPALAMSAHSFQEYAGNASTPNTFSANLISNIGSRTGAPVHIRVGGTSGDFSVYDPNQKAAFALPPGSAPGSIPRGITMGPAYFEGFANFPGVKWTYMAHLANDMETNSIQATQEALKYIGSNLDALEIGNEIDLYPKDARPASYSVADYISEWQQFWQGITKAVGNKNFQAPVYANNNPPWNIANAFTSGQAAKGSITSAAVHHYMDDTDVPVSSVQANYMNHTRIVDQLNPLKMPIAWLKQNRPGTGLHFGEVNSNTYSTGNYDVLGTFGNTLWLVDFMLYSAAIGFERINVQQSTGFSYTSWRGEAYNGLPAAVLPPYYAHPFVADVLGNAGDVRISDLSLGLDTFSAYGIYDNASGKLTKIVLINLERYDSTSGESRTYQMPRVNVGNNYASNFTMEYLTAPGAEVQDASKISWKGESYTFASNGKPVVGQSTTTTSHGWNGMIWVPVYQSQAVLVTL</sequence>
<proteinExistence type="predicted"/>
<accession>A0AAI8W0Z3</accession>
<keyword evidence="3" id="KW-1185">Reference proteome</keyword>
<evidence type="ECO:0000313" key="3">
    <source>
        <dbReference type="Proteomes" id="UP001296104"/>
    </source>
</evidence>
<dbReference type="AlphaFoldDB" id="A0AAI8W0Z3"/>
<dbReference type="Gene3D" id="2.60.40.1180">
    <property type="entry name" value="Golgi alpha-mannosidase II"/>
    <property type="match status" value="1"/>
</dbReference>
<dbReference type="InterPro" id="IPR013780">
    <property type="entry name" value="Glyco_hydro_b"/>
</dbReference>
<gene>
    <name evidence="2" type="ORF">LECACI_7A000364</name>
</gene>
<dbReference type="PANTHER" id="PTHR36183:SF2">
    <property type="entry name" value="BETA-GLUCURONIDASE C-TERMINAL DOMAIN-CONTAINING PROTEIN"/>
    <property type="match status" value="1"/>
</dbReference>
<organism evidence="2 3">
    <name type="scientific">Lecanosticta acicola</name>
    <dbReference type="NCBI Taxonomy" id="111012"/>
    <lineage>
        <taxon>Eukaryota</taxon>
        <taxon>Fungi</taxon>
        <taxon>Dikarya</taxon>
        <taxon>Ascomycota</taxon>
        <taxon>Pezizomycotina</taxon>
        <taxon>Dothideomycetes</taxon>
        <taxon>Dothideomycetidae</taxon>
        <taxon>Mycosphaerellales</taxon>
        <taxon>Mycosphaerellaceae</taxon>
        <taxon>Lecanosticta</taxon>
    </lineage>
</organism>
<name>A0AAI8W0Z3_9PEZI</name>
<feature type="domain" description="Beta-glucuronidase C-terminal" evidence="1">
    <location>
        <begin position="417"/>
        <end position="525"/>
    </location>
</feature>